<gene>
    <name evidence="1" type="ORF">FGKAn22_02870</name>
</gene>
<accession>A0AAN1SZF0</accession>
<protein>
    <submittedName>
        <fullName evidence="1">Uncharacterized protein</fullName>
    </submittedName>
</protein>
<dbReference type="EMBL" id="AP019536">
    <property type="protein sequence ID" value="BBI98594.1"/>
    <property type="molecule type" value="Genomic_DNA"/>
</dbReference>
<sequence length="55" mass="5933">MLGIAMLNPSYKLIVRMGGLALHSQSTKPQSGKSLVKTRPYNLNRTPSRYAAASG</sequence>
<proteinExistence type="predicted"/>
<evidence type="ECO:0000313" key="1">
    <source>
        <dbReference type="EMBL" id="BBI98594.1"/>
    </source>
</evidence>
<organism evidence="1 2">
    <name type="scientific">Ferrigenium kumadai</name>
    <dbReference type="NCBI Taxonomy" id="1682490"/>
    <lineage>
        <taxon>Bacteria</taxon>
        <taxon>Pseudomonadati</taxon>
        <taxon>Pseudomonadota</taxon>
        <taxon>Betaproteobacteria</taxon>
        <taxon>Nitrosomonadales</taxon>
        <taxon>Gallionellaceae</taxon>
        <taxon>Ferrigenium</taxon>
    </lineage>
</organism>
<keyword evidence="2" id="KW-1185">Reference proteome</keyword>
<reference evidence="1 2" key="1">
    <citation type="submission" date="2019-03" db="EMBL/GenBank/DDBJ databases">
        <title>Complete genome sequence of Ferrigenium kumadai strain An22, a microaerophilic iron-oxidizing bacterium isolated from a paddy field soil.</title>
        <authorList>
            <person name="Watanabe T."/>
            <person name="Asakawa S."/>
        </authorList>
    </citation>
    <scope>NUCLEOTIDE SEQUENCE [LARGE SCALE GENOMIC DNA]</scope>
    <source>
        <strain evidence="1 2">An22</strain>
    </source>
</reference>
<dbReference type="AlphaFoldDB" id="A0AAN1SZF0"/>
<dbReference type="KEGG" id="fku:FGKAn22_02870"/>
<dbReference type="Proteomes" id="UP001319121">
    <property type="component" value="Chromosome"/>
</dbReference>
<name>A0AAN1SZF0_9PROT</name>
<evidence type="ECO:0000313" key="2">
    <source>
        <dbReference type="Proteomes" id="UP001319121"/>
    </source>
</evidence>